<protein>
    <submittedName>
        <fullName evidence="2">Integrase core domain-containing protein</fullName>
    </submittedName>
</protein>
<evidence type="ECO:0000259" key="1">
    <source>
        <dbReference type="PROSITE" id="PS50994"/>
    </source>
</evidence>
<proteinExistence type="predicted"/>
<dbReference type="Proteomes" id="UP000192708">
    <property type="component" value="Unassembled WGS sequence"/>
</dbReference>
<keyword evidence="3" id="KW-1185">Reference proteome</keyword>
<sequence>MYYGPELISGKLMEWVAKHQIQIQHIQPGKPQQNAYVERFNRTVRYEWLSQHYWQSIDEVQMFATQWMYKYNHQRPNMALGGFTPKQRLAMAA</sequence>
<dbReference type="STRING" id="1938817.SAMN06296008_12222"/>
<dbReference type="PANTHER" id="PTHR47515:SF2">
    <property type="entry name" value="INTEGRASE CORE DOMAIN PROTEIN"/>
    <property type="match status" value="1"/>
</dbReference>
<dbReference type="AlphaFoldDB" id="A0A1W2CCV3"/>
<dbReference type="PROSITE" id="PS50994">
    <property type="entry name" value="INTEGRASE"/>
    <property type="match status" value="1"/>
</dbReference>
<dbReference type="GO" id="GO:0003676">
    <property type="term" value="F:nucleic acid binding"/>
    <property type="evidence" value="ECO:0007669"/>
    <property type="project" value="InterPro"/>
</dbReference>
<accession>A0A1W2CCV3</accession>
<dbReference type="Pfam" id="PF13683">
    <property type="entry name" value="rve_3"/>
    <property type="match status" value="1"/>
</dbReference>
<evidence type="ECO:0000313" key="2">
    <source>
        <dbReference type="EMBL" id="SMC83023.1"/>
    </source>
</evidence>
<dbReference type="PANTHER" id="PTHR47515">
    <property type="entry name" value="LOW CALCIUM RESPONSE LOCUS PROTEIN T"/>
    <property type="match status" value="1"/>
</dbReference>
<gene>
    <name evidence="2" type="ORF">SAMN06296008_12222</name>
</gene>
<dbReference type="GO" id="GO:0015074">
    <property type="term" value="P:DNA integration"/>
    <property type="evidence" value="ECO:0007669"/>
    <property type="project" value="InterPro"/>
</dbReference>
<dbReference type="InterPro" id="IPR001584">
    <property type="entry name" value="Integrase_cat-core"/>
</dbReference>
<reference evidence="2 3" key="1">
    <citation type="submission" date="2017-04" db="EMBL/GenBank/DDBJ databases">
        <authorList>
            <person name="Afonso C.L."/>
            <person name="Miller P.J."/>
            <person name="Scott M.A."/>
            <person name="Spackman E."/>
            <person name="Goraichik I."/>
            <person name="Dimitrov K.M."/>
            <person name="Suarez D.L."/>
            <person name="Swayne D.E."/>
        </authorList>
    </citation>
    <scope>NUCLEOTIDE SEQUENCE [LARGE SCALE GENOMIC DNA]</scope>
    <source>
        <strain evidence="2 3">VK13</strain>
    </source>
</reference>
<dbReference type="Gene3D" id="3.30.420.10">
    <property type="entry name" value="Ribonuclease H-like superfamily/Ribonuclease H"/>
    <property type="match status" value="1"/>
</dbReference>
<dbReference type="InterPro" id="IPR012337">
    <property type="entry name" value="RNaseH-like_sf"/>
</dbReference>
<dbReference type="InterPro" id="IPR036397">
    <property type="entry name" value="RNaseH_sf"/>
</dbReference>
<dbReference type="EMBL" id="FWXJ01000022">
    <property type="protein sequence ID" value="SMC83023.1"/>
    <property type="molecule type" value="Genomic_DNA"/>
</dbReference>
<evidence type="ECO:0000313" key="3">
    <source>
        <dbReference type="Proteomes" id="UP000192708"/>
    </source>
</evidence>
<organism evidence="2 3">
    <name type="scientific">Polynucleobacter kasalickyi</name>
    <dbReference type="NCBI Taxonomy" id="1938817"/>
    <lineage>
        <taxon>Bacteria</taxon>
        <taxon>Pseudomonadati</taxon>
        <taxon>Pseudomonadota</taxon>
        <taxon>Betaproteobacteria</taxon>
        <taxon>Burkholderiales</taxon>
        <taxon>Burkholderiaceae</taxon>
        <taxon>Polynucleobacter</taxon>
    </lineage>
</organism>
<dbReference type="SUPFAM" id="SSF53098">
    <property type="entry name" value="Ribonuclease H-like"/>
    <property type="match status" value="1"/>
</dbReference>
<feature type="domain" description="Integrase catalytic" evidence="1">
    <location>
        <begin position="1"/>
        <end position="93"/>
    </location>
</feature>
<name>A0A1W2CCV3_9BURK</name>